<keyword evidence="3" id="KW-1185">Reference proteome</keyword>
<dbReference type="EMBL" id="MU842989">
    <property type="protein sequence ID" value="KAK2023727.1"/>
    <property type="molecule type" value="Genomic_DNA"/>
</dbReference>
<dbReference type="AlphaFoldDB" id="A0AAD9LWW3"/>
<evidence type="ECO:0000313" key="3">
    <source>
        <dbReference type="Proteomes" id="UP001232148"/>
    </source>
</evidence>
<dbReference type="Proteomes" id="UP001232148">
    <property type="component" value="Unassembled WGS sequence"/>
</dbReference>
<accession>A0AAD9LWW3</accession>
<sequence length="313" mass="34526">MASADDNDTVSATVRQASQLVVRDTPQQQRQEDEARRRPLFQALFGVRFGPEEPETQPVELRFYPTWVPIRPDAFCSISDGDKMTEDLTSITQSWSLREEKEPAEANITTSLGAPIEFTGGAATPKEANIPSTLGGLVLGPGLDLDLDRTCHRRPIIRNALPAWLPLYRAPQGTWPKLDYVAPLKIVTDNYLAAVLLLSTPNESLAQGGPGWLPNRVVNQLAREIGATCVAAFAMELNNIYNNNYNNDSVTACKDAASKVNKTWKDIHDSEVSPYAVLLENLAAAKDLKQKVVLLCGRQESSNRLYGLCSRIY</sequence>
<feature type="region of interest" description="Disordered" evidence="1">
    <location>
        <begin position="1"/>
        <end position="37"/>
    </location>
</feature>
<gene>
    <name evidence="2" type="ORF">LX32DRAFT_656759</name>
</gene>
<proteinExistence type="predicted"/>
<evidence type="ECO:0000256" key="1">
    <source>
        <dbReference type="SAM" id="MobiDB-lite"/>
    </source>
</evidence>
<name>A0AAD9LWW3_9PEZI</name>
<evidence type="ECO:0000313" key="2">
    <source>
        <dbReference type="EMBL" id="KAK2023727.1"/>
    </source>
</evidence>
<comment type="caution">
    <text evidence="2">The sequence shown here is derived from an EMBL/GenBank/DDBJ whole genome shotgun (WGS) entry which is preliminary data.</text>
</comment>
<feature type="compositionally biased region" description="Polar residues" evidence="1">
    <location>
        <begin position="9"/>
        <end position="19"/>
    </location>
</feature>
<organism evidence="2 3">
    <name type="scientific">Colletotrichum zoysiae</name>
    <dbReference type="NCBI Taxonomy" id="1216348"/>
    <lineage>
        <taxon>Eukaryota</taxon>
        <taxon>Fungi</taxon>
        <taxon>Dikarya</taxon>
        <taxon>Ascomycota</taxon>
        <taxon>Pezizomycotina</taxon>
        <taxon>Sordariomycetes</taxon>
        <taxon>Hypocreomycetidae</taxon>
        <taxon>Glomerellales</taxon>
        <taxon>Glomerellaceae</taxon>
        <taxon>Colletotrichum</taxon>
        <taxon>Colletotrichum graminicola species complex</taxon>
    </lineage>
</organism>
<reference evidence="2" key="1">
    <citation type="submission" date="2021-06" db="EMBL/GenBank/DDBJ databases">
        <title>Comparative genomics, transcriptomics and evolutionary studies reveal genomic signatures of adaptation to plant cell wall in hemibiotrophic fungi.</title>
        <authorList>
            <consortium name="DOE Joint Genome Institute"/>
            <person name="Baroncelli R."/>
            <person name="Diaz J.F."/>
            <person name="Benocci T."/>
            <person name="Peng M."/>
            <person name="Battaglia E."/>
            <person name="Haridas S."/>
            <person name="Andreopoulos W."/>
            <person name="Labutti K."/>
            <person name="Pangilinan J."/>
            <person name="Floch G.L."/>
            <person name="Makela M.R."/>
            <person name="Henrissat B."/>
            <person name="Grigoriev I.V."/>
            <person name="Crouch J.A."/>
            <person name="De Vries R.P."/>
            <person name="Sukno S.A."/>
            <person name="Thon M.R."/>
        </authorList>
    </citation>
    <scope>NUCLEOTIDE SEQUENCE</scope>
    <source>
        <strain evidence="2">MAFF235873</strain>
    </source>
</reference>
<protein>
    <submittedName>
        <fullName evidence="2">Uncharacterized protein</fullName>
    </submittedName>
</protein>